<keyword evidence="11" id="KW-1185">Reference proteome</keyword>
<evidence type="ECO:0000313" key="11">
    <source>
        <dbReference type="Proteomes" id="UP000182063"/>
    </source>
</evidence>
<dbReference type="InterPro" id="IPR020458">
    <property type="entry name" value="Znf_DskA_TraR_CS"/>
</dbReference>
<gene>
    <name evidence="5" type="primary">dksA</name>
    <name evidence="10" type="ORF">BSL82_07250</name>
</gene>
<dbReference type="Proteomes" id="UP000182063">
    <property type="component" value="Chromosome"/>
</dbReference>
<evidence type="ECO:0000256" key="2">
    <source>
        <dbReference type="ARBA" id="ARBA00022723"/>
    </source>
</evidence>
<protein>
    <recommendedName>
        <fullName evidence="5">RNA polymerase-binding transcription factor DksA</fullName>
    </recommendedName>
</protein>
<dbReference type="PANTHER" id="PTHR33823:SF2">
    <property type="entry name" value="RNA POLYMERASE-BINDING TRANSCRIPTION FACTOR DKSA"/>
    <property type="match status" value="1"/>
</dbReference>
<dbReference type="InterPro" id="IPR037187">
    <property type="entry name" value="DnaK_N"/>
</dbReference>
<dbReference type="InterPro" id="IPR012784">
    <property type="entry name" value="DksA_RNA_pol-bd"/>
</dbReference>
<dbReference type="GO" id="GO:0010468">
    <property type="term" value="P:regulation of gene expression"/>
    <property type="evidence" value="ECO:0007669"/>
    <property type="project" value="UniProtKB-UniRule"/>
</dbReference>
<evidence type="ECO:0000256" key="7">
    <source>
        <dbReference type="SAM" id="MobiDB-lite"/>
    </source>
</evidence>
<reference evidence="11" key="1">
    <citation type="submission" date="2016-11" db="EMBL/GenBank/DDBJ databases">
        <title>Complete Genome Sequence of alachlor-degrading Sphingomonas sp. strain JJ-A5.</title>
        <authorList>
            <person name="Lee H."/>
            <person name="Ka J.-O."/>
        </authorList>
    </citation>
    <scope>NUCLEOTIDE SEQUENCE [LARGE SCALE GENOMIC DNA]</scope>
    <source>
        <strain evidence="11">JJ-A5</strain>
    </source>
</reference>
<dbReference type="GO" id="GO:0008270">
    <property type="term" value="F:zinc ion binding"/>
    <property type="evidence" value="ECO:0007669"/>
    <property type="project" value="UniProtKB-UniRule"/>
</dbReference>
<dbReference type="Pfam" id="PF21157">
    <property type="entry name" value="DksA_N"/>
    <property type="match status" value="1"/>
</dbReference>
<evidence type="ECO:0000256" key="6">
    <source>
        <dbReference type="PROSITE-ProRule" id="PRU00510"/>
    </source>
</evidence>
<evidence type="ECO:0000256" key="4">
    <source>
        <dbReference type="ARBA" id="ARBA00022833"/>
    </source>
</evidence>
<dbReference type="SUPFAM" id="SSF109635">
    <property type="entry name" value="DnaK suppressor protein DksA, alpha-hairpin domain"/>
    <property type="match status" value="1"/>
</dbReference>
<dbReference type="SUPFAM" id="SSF57716">
    <property type="entry name" value="Glucocorticoid receptor-like (DNA-binding domain)"/>
    <property type="match status" value="1"/>
</dbReference>
<dbReference type="Gene3D" id="1.20.120.910">
    <property type="entry name" value="DksA, coiled-coil domain"/>
    <property type="match status" value="1"/>
</dbReference>
<keyword evidence="1 5" id="KW-0963">Cytoplasm</keyword>
<comment type="subunit">
    <text evidence="5">Interacts directly with the RNA polymerase.</text>
</comment>
<comment type="subcellular location">
    <subcellularLocation>
        <location evidence="5">Cytoplasm</location>
    </subcellularLocation>
</comment>
<proteinExistence type="inferred from homology"/>
<dbReference type="KEGG" id="sphj:BSL82_07250"/>
<dbReference type="OrthoDB" id="9803742at2"/>
<evidence type="ECO:0000313" key="10">
    <source>
        <dbReference type="EMBL" id="API59129.1"/>
    </source>
</evidence>
<dbReference type="PANTHER" id="PTHR33823">
    <property type="entry name" value="RNA POLYMERASE-BINDING TRANSCRIPTION FACTOR DKSA-RELATED"/>
    <property type="match status" value="1"/>
</dbReference>
<keyword evidence="3 5" id="KW-0863">Zinc-finger</keyword>
<dbReference type="PROSITE" id="PS01102">
    <property type="entry name" value="ZF_DKSA_1"/>
    <property type="match status" value="1"/>
</dbReference>
<evidence type="ECO:0000259" key="8">
    <source>
        <dbReference type="Pfam" id="PF01258"/>
    </source>
</evidence>
<dbReference type="NCBIfam" id="TIGR02420">
    <property type="entry name" value="dksA"/>
    <property type="match status" value="1"/>
</dbReference>
<feature type="zinc finger region" description="dksA C4-type" evidence="6">
    <location>
        <begin position="119"/>
        <end position="143"/>
    </location>
</feature>
<evidence type="ECO:0000256" key="3">
    <source>
        <dbReference type="ARBA" id="ARBA00022771"/>
    </source>
</evidence>
<dbReference type="Pfam" id="PF01258">
    <property type="entry name" value="zf-dskA_traR"/>
    <property type="match status" value="1"/>
</dbReference>
<dbReference type="GO" id="GO:0005737">
    <property type="term" value="C:cytoplasm"/>
    <property type="evidence" value="ECO:0007669"/>
    <property type="project" value="UniProtKB-SubCell"/>
</dbReference>
<dbReference type="AlphaFoldDB" id="A0A1L3ZU68"/>
<dbReference type="InterPro" id="IPR000962">
    <property type="entry name" value="Znf_DskA_TraR"/>
</dbReference>
<feature type="domain" description="DnaK suppressor protein DksA N-terminal" evidence="9">
    <location>
        <begin position="41"/>
        <end position="111"/>
    </location>
</feature>
<keyword evidence="4 5" id="KW-0862">Zinc</keyword>
<accession>A0A1L3ZU68</accession>
<feature type="region of interest" description="Disordered" evidence="7">
    <location>
        <begin position="1"/>
        <end position="35"/>
    </location>
</feature>
<name>A0A1L3ZU68_9SPHN</name>
<dbReference type="HAMAP" id="MF_00926">
    <property type="entry name" value="DksA"/>
    <property type="match status" value="1"/>
</dbReference>
<sequence>MADIDAASDVASKDEKGPFDDVVLPPDYRPSAEEPFMNERQLAYFRKKLIEWKDSLLKESKETLATLQNESLREPDVTDRASNETDWSIELRTRDRQRKLISKIDAALRRIDEGEYGYCEVTGEPISLARLEARPIATMTLEAQERHERQEKVSRDE</sequence>
<comment type="similarity">
    <text evidence="5">Belongs to the DksA family.</text>
</comment>
<organism evidence="10 11">
    <name type="scientific">Tardibacter chloracetimidivorans</name>
    <dbReference type="NCBI Taxonomy" id="1921510"/>
    <lineage>
        <taxon>Bacteria</taxon>
        <taxon>Pseudomonadati</taxon>
        <taxon>Pseudomonadota</taxon>
        <taxon>Alphaproteobacteria</taxon>
        <taxon>Sphingomonadales</taxon>
        <taxon>Sphingomonadaceae</taxon>
        <taxon>Tardibacter</taxon>
    </lineage>
</organism>
<dbReference type="RefSeq" id="WP_072596681.1">
    <property type="nucleotide sequence ID" value="NZ_CP018221.1"/>
</dbReference>
<keyword evidence="2 5" id="KW-0479">Metal-binding</keyword>
<dbReference type="InterPro" id="IPR048489">
    <property type="entry name" value="DksA_N"/>
</dbReference>
<feature type="domain" description="Zinc finger DksA/TraR C4-type" evidence="8">
    <location>
        <begin position="114"/>
        <end position="149"/>
    </location>
</feature>
<evidence type="ECO:0000256" key="5">
    <source>
        <dbReference type="HAMAP-Rule" id="MF_00926"/>
    </source>
</evidence>
<dbReference type="EMBL" id="CP018221">
    <property type="protein sequence ID" value="API59129.1"/>
    <property type="molecule type" value="Genomic_DNA"/>
</dbReference>
<evidence type="ECO:0000259" key="9">
    <source>
        <dbReference type="Pfam" id="PF21157"/>
    </source>
</evidence>
<dbReference type="STRING" id="1921510.BSL82_07250"/>
<comment type="caution">
    <text evidence="5">Lacks conserved residue(s) required for the propagation of feature annotation.</text>
</comment>
<comment type="function">
    <text evidence="5">Transcription factor that acts by binding directly to the RNA polymerase (RNAP). Required for negative regulation of rRNA expression and positive regulation of several amino acid biosynthesis promoters.</text>
</comment>
<evidence type="ECO:0000256" key="1">
    <source>
        <dbReference type="ARBA" id="ARBA00022490"/>
    </source>
</evidence>
<dbReference type="PROSITE" id="PS51128">
    <property type="entry name" value="ZF_DKSA_2"/>
    <property type="match status" value="1"/>
</dbReference>